<dbReference type="PANTHER" id="PTHR22012">
    <property type="entry name" value="FIBROUS SHEATH INTERACTING PROTEIN 1"/>
    <property type="match status" value="1"/>
</dbReference>
<keyword evidence="3" id="KW-0175">Coiled coil</keyword>
<dbReference type="Pfam" id="PF15554">
    <property type="entry name" value="FSIP1"/>
    <property type="match status" value="2"/>
</dbReference>
<evidence type="ECO:0000256" key="1">
    <source>
        <dbReference type="ARBA" id="ARBA00010495"/>
    </source>
</evidence>
<dbReference type="Ensembl" id="ENSMMDT00005025413.1">
    <property type="protein sequence ID" value="ENSMMDP00005024884.1"/>
    <property type="gene ID" value="ENSMMDG00005011934.1"/>
</dbReference>
<evidence type="ECO:0000313" key="5">
    <source>
        <dbReference type="Ensembl" id="ENSMMDP00005024884.1"/>
    </source>
</evidence>
<dbReference type="PANTHER" id="PTHR22012:SF2">
    <property type="entry name" value="FIBROUS SHEATH-INTERACTING PROTEIN 1"/>
    <property type="match status" value="1"/>
</dbReference>
<evidence type="ECO:0000256" key="4">
    <source>
        <dbReference type="SAM" id="MobiDB-lite"/>
    </source>
</evidence>
<dbReference type="GeneTree" id="ENSGT00940000180275"/>
<reference evidence="5" key="2">
    <citation type="submission" date="2025-08" db="UniProtKB">
        <authorList>
            <consortium name="Ensembl"/>
        </authorList>
    </citation>
    <scope>IDENTIFICATION</scope>
</reference>
<dbReference type="InterPro" id="IPR026246">
    <property type="entry name" value="Fsip1"/>
</dbReference>
<reference evidence="5" key="3">
    <citation type="submission" date="2025-09" db="UniProtKB">
        <authorList>
            <consortium name="Ensembl"/>
        </authorList>
    </citation>
    <scope>IDENTIFICATION</scope>
</reference>
<comment type="similarity">
    <text evidence="1">Belongs to the FSIP1 family.</text>
</comment>
<evidence type="ECO:0000256" key="2">
    <source>
        <dbReference type="ARBA" id="ARBA00019480"/>
    </source>
</evidence>
<dbReference type="Proteomes" id="UP000472263">
    <property type="component" value="Chromosome 22"/>
</dbReference>
<dbReference type="AlphaFoldDB" id="A0A667YLZ3"/>
<proteinExistence type="inferred from homology"/>
<dbReference type="FunCoup" id="A0A667YLZ3">
    <property type="interactions" value="116"/>
</dbReference>
<sequence length="251" mass="28577">MKITKGSLDDISLPASCTKTSSPVFSVPFSHVDRSFPTQPQSAVALTSDTTDMQDHVDASDEEDEDSKLQKALDEIRRLDEILSAMMSREKEVKRQGKELREKMWQELQVCSTIVISYLTALLMHQSRDCLDRKRQKVVSLSLGILKIKGGQMLMTQAEKERLAMLLRDVEEEEDGTVWMVKGQGYTPNPSELEQLTEIDSRIRLLLSDEEHLSVQSFYTDLSMSQVCADQRYIDDSRNPVHHIPQVNVTM</sequence>
<feature type="region of interest" description="Disordered" evidence="4">
    <location>
        <begin position="35"/>
        <end position="67"/>
    </location>
</feature>
<dbReference type="InParanoid" id="A0A667YLZ3"/>
<name>A0A667YLZ3_9TELE</name>
<feature type="compositionally biased region" description="Polar residues" evidence="4">
    <location>
        <begin position="36"/>
        <end position="51"/>
    </location>
</feature>
<evidence type="ECO:0000256" key="3">
    <source>
        <dbReference type="ARBA" id="ARBA00023054"/>
    </source>
</evidence>
<organism evidence="5 6">
    <name type="scientific">Myripristis murdjan</name>
    <name type="common">pinecone soldierfish</name>
    <dbReference type="NCBI Taxonomy" id="586833"/>
    <lineage>
        <taxon>Eukaryota</taxon>
        <taxon>Metazoa</taxon>
        <taxon>Chordata</taxon>
        <taxon>Craniata</taxon>
        <taxon>Vertebrata</taxon>
        <taxon>Euteleostomi</taxon>
        <taxon>Actinopterygii</taxon>
        <taxon>Neopterygii</taxon>
        <taxon>Teleostei</taxon>
        <taxon>Neoteleostei</taxon>
        <taxon>Acanthomorphata</taxon>
        <taxon>Holocentriformes</taxon>
        <taxon>Holocentridae</taxon>
        <taxon>Myripristis</taxon>
    </lineage>
</organism>
<accession>A0A667YLZ3</accession>
<protein>
    <recommendedName>
        <fullName evidence="2">Fibrous sheath-interacting protein 1</fullName>
    </recommendedName>
</protein>
<keyword evidence="6" id="KW-1185">Reference proteome</keyword>
<evidence type="ECO:0000313" key="6">
    <source>
        <dbReference type="Proteomes" id="UP000472263"/>
    </source>
</evidence>
<reference evidence="5" key="1">
    <citation type="submission" date="2019-06" db="EMBL/GenBank/DDBJ databases">
        <authorList>
            <consortium name="Wellcome Sanger Institute Data Sharing"/>
        </authorList>
    </citation>
    <scope>NUCLEOTIDE SEQUENCE [LARGE SCALE GENOMIC DNA]</scope>
</reference>